<name>A0A0R2CMT0_9LACO</name>
<feature type="compositionally biased region" description="Low complexity" evidence="1">
    <location>
        <begin position="152"/>
        <end position="167"/>
    </location>
</feature>
<keyword evidence="3" id="KW-1185">Reference proteome</keyword>
<protein>
    <submittedName>
        <fullName evidence="2">Uncharacterized protein</fullName>
    </submittedName>
</protein>
<evidence type="ECO:0000256" key="1">
    <source>
        <dbReference type="SAM" id="MobiDB-lite"/>
    </source>
</evidence>
<dbReference type="AlphaFoldDB" id="A0A0R2CMT0"/>
<evidence type="ECO:0000313" key="3">
    <source>
        <dbReference type="Proteomes" id="UP000051638"/>
    </source>
</evidence>
<dbReference type="PATRIC" id="fig|1423796.3.peg.935"/>
<feature type="region of interest" description="Disordered" evidence="1">
    <location>
        <begin position="135"/>
        <end position="186"/>
    </location>
</feature>
<dbReference type="STRING" id="1423796.FC24_GL000914"/>
<proteinExistence type="predicted"/>
<organism evidence="2 3">
    <name type="scientific">Loigolactobacillus rennini DSM 20253</name>
    <dbReference type="NCBI Taxonomy" id="1423796"/>
    <lineage>
        <taxon>Bacteria</taxon>
        <taxon>Bacillati</taxon>
        <taxon>Bacillota</taxon>
        <taxon>Bacilli</taxon>
        <taxon>Lactobacillales</taxon>
        <taxon>Lactobacillaceae</taxon>
        <taxon>Loigolactobacillus</taxon>
    </lineage>
</organism>
<dbReference type="InterPro" id="IPR007499">
    <property type="entry name" value="ERF_bacteria_virus"/>
</dbReference>
<evidence type="ECO:0000313" key="2">
    <source>
        <dbReference type="EMBL" id="KRM92895.1"/>
    </source>
</evidence>
<dbReference type="EMBL" id="AYYI01000105">
    <property type="protein sequence ID" value="KRM92895.1"/>
    <property type="molecule type" value="Genomic_DNA"/>
</dbReference>
<accession>A0A0R2CMT0</accession>
<dbReference type="Pfam" id="PF04404">
    <property type="entry name" value="ERF"/>
    <property type="match status" value="1"/>
</dbReference>
<sequence>MATTSESANTAKVGLIAKLLQAMAKIKPVDRDGKNQYQNYDFQSESAIKAAVKGILVDQGIMVIPSYEIIGQRDAKTRNNGIVHVVDVLGTYTITDGHESIVSRFPGSGQDNGEKATAKACTSAQKYFYKQLFNITDKNDPDPDADNSNFATKPKPQQRRTQTQTPRSQNYQRKKPESSGSTSILNNATRLIKKMSDKSGVSEPDIYQRILGQVGYENSELREVKKAAQFFNQAQNEWRAMEGNK</sequence>
<dbReference type="OrthoDB" id="2280782at2"/>
<reference evidence="2 3" key="1">
    <citation type="journal article" date="2015" name="Genome Announc.">
        <title>Expanding the biotechnology potential of lactobacilli through comparative genomics of 213 strains and associated genera.</title>
        <authorList>
            <person name="Sun Z."/>
            <person name="Harris H.M."/>
            <person name="McCann A."/>
            <person name="Guo C."/>
            <person name="Argimon S."/>
            <person name="Zhang W."/>
            <person name="Yang X."/>
            <person name="Jeffery I.B."/>
            <person name="Cooney J.C."/>
            <person name="Kagawa T.F."/>
            <person name="Liu W."/>
            <person name="Song Y."/>
            <person name="Salvetti E."/>
            <person name="Wrobel A."/>
            <person name="Rasinkangas P."/>
            <person name="Parkhill J."/>
            <person name="Rea M.C."/>
            <person name="O'Sullivan O."/>
            <person name="Ritari J."/>
            <person name="Douillard F.P."/>
            <person name="Paul Ross R."/>
            <person name="Yang R."/>
            <person name="Briner A.E."/>
            <person name="Felis G.E."/>
            <person name="de Vos W.M."/>
            <person name="Barrangou R."/>
            <person name="Klaenhammer T.R."/>
            <person name="Caufield P.W."/>
            <person name="Cui Y."/>
            <person name="Zhang H."/>
            <person name="O'Toole P.W."/>
        </authorList>
    </citation>
    <scope>NUCLEOTIDE SEQUENCE [LARGE SCALE GENOMIC DNA]</scope>
    <source>
        <strain evidence="2 3">DSM 20253</strain>
    </source>
</reference>
<gene>
    <name evidence="2" type="ORF">FC24_GL000914</name>
</gene>
<comment type="caution">
    <text evidence="2">The sequence shown here is derived from an EMBL/GenBank/DDBJ whole genome shotgun (WGS) entry which is preliminary data.</text>
</comment>
<dbReference type="Proteomes" id="UP000051638">
    <property type="component" value="Unassembled WGS sequence"/>
</dbReference>
<dbReference type="RefSeq" id="WP_057874916.1">
    <property type="nucleotide sequence ID" value="NZ_AYYI01000105.1"/>
</dbReference>